<organism evidence="2 3">
    <name type="scientific">Aspergillus tubingensis (strain CBS 134.48)</name>
    <dbReference type="NCBI Taxonomy" id="767770"/>
    <lineage>
        <taxon>Eukaryota</taxon>
        <taxon>Fungi</taxon>
        <taxon>Dikarya</taxon>
        <taxon>Ascomycota</taxon>
        <taxon>Pezizomycotina</taxon>
        <taxon>Eurotiomycetes</taxon>
        <taxon>Eurotiomycetidae</taxon>
        <taxon>Eurotiales</taxon>
        <taxon>Aspergillaceae</taxon>
        <taxon>Aspergillus</taxon>
        <taxon>Aspergillus subgen. Circumdati</taxon>
    </lineage>
</organism>
<reference evidence="3" key="1">
    <citation type="journal article" date="2017" name="Genome Biol.">
        <title>Comparative genomics reveals high biological diversity and specific adaptations in the industrially and medically important fungal genus Aspergillus.</title>
        <authorList>
            <person name="de Vries R.P."/>
            <person name="Riley R."/>
            <person name="Wiebenga A."/>
            <person name="Aguilar-Osorio G."/>
            <person name="Amillis S."/>
            <person name="Uchima C.A."/>
            <person name="Anderluh G."/>
            <person name="Asadollahi M."/>
            <person name="Askin M."/>
            <person name="Barry K."/>
            <person name="Battaglia E."/>
            <person name="Bayram O."/>
            <person name="Benocci T."/>
            <person name="Braus-Stromeyer S.A."/>
            <person name="Caldana C."/>
            <person name="Canovas D."/>
            <person name="Cerqueira G.C."/>
            <person name="Chen F."/>
            <person name="Chen W."/>
            <person name="Choi C."/>
            <person name="Clum A."/>
            <person name="Dos Santos R.A."/>
            <person name="Damasio A.R."/>
            <person name="Diallinas G."/>
            <person name="Emri T."/>
            <person name="Fekete E."/>
            <person name="Flipphi M."/>
            <person name="Freyberg S."/>
            <person name="Gallo A."/>
            <person name="Gournas C."/>
            <person name="Habgood R."/>
            <person name="Hainaut M."/>
            <person name="Harispe M.L."/>
            <person name="Henrissat B."/>
            <person name="Hilden K.S."/>
            <person name="Hope R."/>
            <person name="Hossain A."/>
            <person name="Karabika E."/>
            <person name="Karaffa L."/>
            <person name="Karanyi Z."/>
            <person name="Krasevec N."/>
            <person name="Kuo A."/>
            <person name="Kusch H."/>
            <person name="LaButti K."/>
            <person name="Lagendijk E.L."/>
            <person name="Lapidus A."/>
            <person name="Levasseur A."/>
            <person name="Lindquist E."/>
            <person name="Lipzen A."/>
            <person name="Logrieco A.F."/>
            <person name="MacCabe A."/>
            <person name="Maekelae M.R."/>
            <person name="Malavazi I."/>
            <person name="Melin P."/>
            <person name="Meyer V."/>
            <person name="Mielnichuk N."/>
            <person name="Miskei M."/>
            <person name="Molnar A.P."/>
            <person name="Mule G."/>
            <person name="Ngan C.Y."/>
            <person name="Orejas M."/>
            <person name="Orosz E."/>
            <person name="Ouedraogo J.P."/>
            <person name="Overkamp K.M."/>
            <person name="Park H.-S."/>
            <person name="Perrone G."/>
            <person name="Piumi F."/>
            <person name="Punt P.J."/>
            <person name="Ram A.F."/>
            <person name="Ramon A."/>
            <person name="Rauscher S."/>
            <person name="Record E."/>
            <person name="Riano-Pachon D.M."/>
            <person name="Robert V."/>
            <person name="Roehrig J."/>
            <person name="Ruller R."/>
            <person name="Salamov A."/>
            <person name="Salih N.S."/>
            <person name="Samson R.A."/>
            <person name="Sandor E."/>
            <person name="Sanguinetti M."/>
            <person name="Schuetze T."/>
            <person name="Sepcic K."/>
            <person name="Shelest E."/>
            <person name="Sherlock G."/>
            <person name="Sophianopoulou V."/>
            <person name="Squina F.M."/>
            <person name="Sun H."/>
            <person name="Susca A."/>
            <person name="Todd R.B."/>
            <person name="Tsang A."/>
            <person name="Unkles S.E."/>
            <person name="van de Wiele N."/>
            <person name="van Rossen-Uffink D."/>
            <person name="Oliveira J.V."/>
            <person name="Vesth T.C."/>
            <person name="Visser J."/>
            <person name="Yu J.-H."/>
            <person name="Zhou M."/>
            <person name="Andersen M.R."/>
            <person name="Archer D.B."/>
            <person name="Baker S.E."/>
            <person name="Benoit I."/>
            <person name="Brakhage A.A."/>
            <person name="Braus G.H."/>
            <person name="Fischer R."/>
            <person name="Frisvad J.C."/>
            <person name="Goldman G.H."/>
            <person name="Houbraken J."/>
            <person name="Oakley B."/>
            <person name="Pocsi I."/>
            <person name="Scazzocchio C."/>
            <person name="Seiboth B."/>
            <person name="vanKuyk P.A."/>
            <person name="Wortman J."/>
            <person name="Dyer P.S."/>
            <person name="Grigoriev I.V."/>
        </authorList>
    </citation>
    <scope>NUCLEOTIDE SEQUENCE [LARGE SCALE GENOMIC DNA]</scope>
    <source>
        <strain evidence="3">CBS 134.48</strain>
    </source>
</reference>
<gene>
    <name evidence="2" type="ORF">ASPTUDRAFT_602413</name>
</gene>
<feature type="transmembrane region" description="Helical" evidence="1">
    <location>
        <begin position="32"/>
        <end position="53"/>
    </location>
</feature>
<evidence type="ECO:0000256" key="1">
    <source>
        <dbReference type="SAM" id="Phobius"/>
    </source>
</evidence>
<proteinExistence type="predicted"/>
<keyword evidence="1" id="KW-0472">Membrane</keyword>
<name>A0A1L9N9I2_ASPTC</name>
<keyword evidence="1" id="KW-1133">Transmembrane helix</keyword>
<keyword evidence="3" id="KW-1185">Reference proteome</keyword>
<sequence>MIGLAWSIDMLWPLIIVIPFWRLVIRPAFVSMYWDVFIFLFHFLYLALFMWRLGSFRPDRSVRSFPGIPISLFFSDVHSISISFLTLAPDPGVESHLSTSSHRSFSSSVCSILPLLYQYT</sequence>
<dbReference type="AlphaFoldDB" id="A0A1L9N9I2"/>
<feature type="transmembrane region" description="Helical" evidence="1">
    <location>
        <begin position="6"/>
        <end position="25"/>
    </location>
</feature>
<keyword evidence="1" id="KW-0812">Transmembrane</keyword>
<accession>A0A1L9N9I2</accession>
<dbReference type="VEuPathDB" id="FungiDB:ASPTUDRAFT_602413"/>
<evidence type="ECO:0000313" key="3">
    <source>
        <dbReference type="Proteomes" id="UP000184304"/>
    </source>
</evidence>
<dbReference type="Proteomes" id="UP000184304">
    <property type="component" value="Unassembled WGS sequence"/>
</dbReference>
<dbReference type="EMBL" id="KV878198">
    <property type="protein sequence ID" value="OJI85881.1"/>
    <property type="molecule type" value="Genomic_DNA"/>
</dbReference>
<protein>
    <submittedName>
        <fullName evidence="2">Uncharacterized protein</fullName>
    </submittedName>
</protein>
<evidence type="ECO:0000313" key="2">
    <source>
        <dbReference type="EMBL" id="OJI85881.1"/>
    </source>
</evidence>